<protein>
    <submittedName>
        <fullName evidence="1">Uncharacterized protein</fullName>
    </submittedName>
</protein>
<keyword evidence="2" id="KW-1185">Reference proteome</keyword>
<accession>A0A392SDM9</accession>
<proteinExistence type="predicted"/>
<evidence type="ECO:0000313" key="1">
    <source>
        <dbReference type="EMBL" id="MCI46527.1"/>
    </source>
</evidence>
<dbReference type="EMBL" id="LXQA010358766">
    <property type="protein sequence ID" value="MCI46527.1"/>
    <property type="molecule type" value="Genomic_DNA"/>
</dbReference>
<name>A0A392SDM9_9FABA</name>
<comment type="caution">
    <text evidence="1">The sequence shown here is derived from an EMBL/GenBank/DDBJ whole genome shotgun (WGS) entry which is preliminary data.</text>
</comment>
<evidence type="ECO:0000313" key="2">
    <source>
        <dbReference type="Proteomes" id="UP000265520"/>
    </source>
</evidence>
<dbReference type="AlphaFoldDB" id="A0A392SDM9"/>
<dbReference type="Proteomes" id="UP000265520">
    <property type="component" value="Unassembled WGS sequence"/>
</dbReference>
<feature type="non-terminal residue" evidence="1">
    <location>
        <position position="1"/>
    </location>
</feature>
<reference evidence="1 2" key="1">
    <citation type="journal article" date="2018" name="Front. Plant Sci.">
        <title>Red Clover (Trifolium pratense) and Zigzag Clover (T. medium) - A Picture of Genomic Similarities and Differences.</title>
        <authorList>
            <person name="Dluhosova J."/>
            <person name="Istvanek J."/>
            <person name="Nedelnik J."/>
            <person name="Repkova J."/>
        </authorList>
    </citation>
    <scope>NUCLEOTIDE SEQUENCE [LARGE SCALE GENOMIC DNA]</scope>
    <source>
        <strain evidence="2">cv. 10/8</strain>
        <tissue evidence="1">Leaf</tissue>
    </source>
</reference>
<organism evidence="1 2">
    <name type="scientific">Trifolium medium</name>
    <dbReference type="NCBI Taxonomy" id="97028"/>
    <lineage>
        <taxon>Eukaryota</taxon>
        <taxon>Viridiplantae</taxon>
        <taxon>Streptophyta</taxon>
        <taxon>Embryophyta</taxon>
        <taxon>Tracheophyta</taxon>
        <taxon>Spermatophyta</taxon>
        <taxon>Magnoliopsida</taxon>
        <taxon>eudicotyledons</taxon>
        <taxon>Gunneridae</taxon>
        <taxon>Pentapetalae</taxon>
        <taxon>rosids</taxon>
        <taxon>fabids</taxon>
        <taxon>Fabales</taxon>
        <taxon>Fabaceae</taxon>
        <taxon>Papilionoideae</taxon>
        <taxon>50 kb inversion clade</taxon>
        <taxon>NPAAA clade</taxon>
        <taxon>Hologalegina</taxon>
        <taxon>IRL clade</taxon>
        <taxon>Trifolieae</taxon>
        <taxon>Trifolium</taxon>
    </lineage>
</organism>
<sequence length="40" mass="4332">NFGSAWKTKGKPLTSRMNFAWCEIGAKKSSMQCTGITHGA</sequence>